<dbReference type="Proteomes" id="UP001597168">
    <property type="component" value="Unassembled WGS sequence"/>
</dbReference>
<sequence length="335" mass="35417">MTLPSTAREIRLASRPEGFPTVDDFQLAEAPVPTIGDGQLLVRNIVMSVDPYMRGRMNVGKSYVPPFEIGKALDGGAVGEVVASNAPGFEVGDTVLHFLGWREYGAVDAADAVKVDPEAAPVNAYLGVLGMPGMTAYAGLLDVAAFKEGDVVFVSGAAGAVGQVAGQVARLRGAKRVIGSAGSDEKVKYLVDDLGFDAAFNYRNGPVGELLAEAAPDGIDVYFDNVGGDHLEAAIDSLTMHGRVALCGAISNYNTKTPSGARNIGLAVGKRLTLRGFLVRDHEHLREQFAREVGGWIAEGKLRYQETVTEGLDRAPEAFIGMLRGENTGKALVRL</sequence>
<dbReference type="InterPro" id="IPR020843">
    <property type="entry name" value="ER"/>
</dbReference>
<comment type="caution">
    <text evidence="3">The sequence shown here is derived from an EMBL/GenBank/DDBJ whole genome shotgun (WGS) entry which is preliminary data.</text>
</comment>
<dbReference type="Gene3D" id="3.90.180.10">
    <property type="entry name" value="Medium-chain alcohol dehydrogenases, catalytic domain"/>
    <property type="match status" value="1"/>
</dbReference>
<dbReference type="Pfam" id="PF16884">
    <property type="entry name" value="ADH_N_2"/>
    <property type="match status" value="1"/>
</dbReference>
<dbReference type="SMART" id="SM00829">
    <property type="entry name" value="PKS_ER"/>
    <property type="match status" value="1"/>
</dbReference>
<dbReference type="EMBL" id="JBHTLK010000302">
    <property type="protein sequence ID" value="MFD1151958.1"/>
    <property type="molecule type" value="Genomic_DNA"/>
</dbReference>
<dbReference type="EC" id="1.-.-.-" evidence="3"/>
<evidence type="ECO:0000256" key="1">
    <source>
        <dbReference type="ARBA" id="ARBA00023002"/>
    </source>
</evidence>
<dbReference type="InterPro" id="IPR041694">
    <property type="entry name" value="ADH_N_2"/>
</dbReference>
<accession>A0ABW3R4M3</accession>
<dbReference type="InterPro" id="IPR045010">
    <property type="entry name" value="MDR_fam"/>
</dbReference>
<evidence type="ECO:0000313" key="4">
    <source>
        <dbReference type="Proteomes" id="UP001597168"/>
    </source>
</evidence>
<keyword evidence="1 3" id="KW-0560">Oxidoreductase</keyword>
<dbReference type="RefSeq" id="WP_380729418.1">
    <property type="nucleotide sequence ID" value="NZ_JBHTLK010000302.1"/>
</dbReference>
<protein>
    <submittedName>
        <fullName evidence="3">NADP-dependent oxidoreductase</fullName>
        <ecNumber evidence="3">1.-.-.-</ecNumber>
    </submittedName>
</protein>
<dbReference type="GO" id="GO:0016491">
    <property type="term" value="F:oxidoreductase activity"/>
    <property type="evidence" value="ECO:0007669"/>
    <property type="project" value="UniProtKB-KW"/>
</dbReference>
<reference evidence="4" key="1">
    <citation type="journal article" date="2019" name="Int. J. Syst. Evol. Microbiol.">
        <title>The Global Catalogue of Microorganisms (GCM) 10K type strain sequencing project: providing services to taxonomists for standard genome sequencing and annotation.</title>
        <authorList>
            <consortium name="The Broad Institute Genomics Platform"/>
            <consortium name="The Broad Institute Genome Sequencing Center for Infectious Disease"/>
            <person name="Wu L."/>
            <person name="Ma J."/>
        </authorList>
    </citation>
    <scope>NUCLEOTIDE SEQUENCE [LARGE SCALE GENOMIC DNA]</scope>
    <source>
        <strain evidence="4">CCUG 60214</strain>
    </source>
</reference>
<dbReference type="InterPro" id="IPR013149">
    <property type="entry name" value="ADH-like_C"/>
</dbReference>
<dbReference type="InterPro" id="IPR036291">
    <property type="entry name" value="NAD(P)-bd_dom_sf"/>
</dbReference>
<dbReference type="PANTHER" id="PTHR43205">
    <property type="entry name" value="PROSTAGLANDIN REDUCTASE"/>
    <property type="match status" value="1"/>
</dbReference>
<dbReference type="PANTHER" id="PTHR43205:SF7">
    <property type="entry name" value="PROSTAGLANDIN REDUCTASE 1"/>
    <property type="match status" value="1"/>
</dbReference>
<organism evidence="3 4">
    <name type="scientific">Saccharothrix hoggarensis</name>
    <dbReference type="NCBI Taxonomy" id="913853"/>
    <lineage>
        <taxon>Bacteria</taxon>
        <taxon>Bacillati</taxon>
        <taxon>Actinomycetota</taxon>
        <taxon>Actinomycetes</taxon>
        <taxon>Pseudonocardiales</taxon>
        <taxon>Pseudonocardiaceae</taxon>
        <taxon>Saccharothrix</taxon>
    </lineage>
</organism>
<keyword evidence="4" id="KW-1185">Reference proteome</keyword>
<dbReference type="SUPFAM" id="SSF50129">
    <property type="entry name" value="GroES-like"/>
    <property type="match status" value="1"/>
</dbReference>
<dbReference type="Pfam" id="PF00107">
    <property type="entry name" value="ADH_zinc_N"/>
    <property type="match status" value="1"/>
</dbReference>
<dbReference type="SUPFAM" id="SSF51735">
    <property type="entry name" value="NAD(P)-binding Rossmann-fold domains"/>
    <property type="match status" value="1"/>
</dbReference>
<proteinExistence type="predicted"/>
<dbReference type="CDD" id="cd05288">
    <property type="entry name" value="PGDH"/>
    <property type="match status" value="1"/>
</dbReference>
<evidence type="ECO:0000313" key="3">
    <source>
        <dbReference type="EMBL" id="MFD1151958.1"/>
    </source>
</evidence>
<gene>
    <name evidence="3" type="ORF">ACFQ3T_32875</name>
</gene>
<dbReference type="Gene3D" id="3.40.50.720">
    <property type="entry name" value="NAD(P)-binding Rossmann-like Domain"/>
    <property type="match status" value="1"/>
</dbReference>
<feature type="domain" description="Enoyl reductase (ER)" evidence="2">
    <location>
        <begin position="20"/>
        <end position="333"/>
    </location>
</feature>
<dbReference type="InterPro" id="IPR011032">
    <property type="entry name" value="GroES-like_sf"/>
</dbReference>
<name>A0ABW3R4M3_9PSEU</name>
<evidence type="ECO:0000259" key="2">
    <source>
        <dbReference type="SMART" id="SM00829"/>
    </source>
</evidence>